<gene>
    <name evidence="2" type="ORF">M404DRAFT_22764</name>
</gene>
<dbReference type="AlphaFoldDB" id="A0A0C3PL02"/>
<feature type="compositionally biased region" description="Low complexity" evidence="1">
    <location>
        <begin position="17"/>
        <end position="29"/>
    </location>
</feature>
<name>A0A0C3PL02_PISTI</name>
<dbReference type="EMBL" id="KN831956">
    <property type="protein sequence ID" value="KIO08944.1"/>
    <property type="molecule type" value="Genomic_DNA"/>
</dbReference>
<evidence type="ECO:0000313" key="2">
    <source>
        <dbReference type="EMBL" id="KIO08944.1"/>
    </source>
</evidence>
<sequence>MPAKTAHSNATSVPGVTTSSTHPNNSTPNVCNSRVSVVKAAGNKSTWATQNPGQPVMQPHQPLSSVEKDHHSTHAASRQISAAQWRDHDMLLHNAIQSLANEFEMMVQAIATTHNITSEKVKKLLGGHKYYQNPHSMQLANAIIHNKANELAHGEKLSLQQIWELARADPKYQDMTQDEKDELLCALMEYCTLKNMSVHTTNSAAACDAQSTLEHVFKILDGLALCTGIYACLFATHGHVYDSLQPFWYGTDNVMDFWEDVMDLKPDEIICKLGMHAWKK</sequence>
<feature type="compositionally biased region" description="Polar residues" evidence="1">
    <location>
        <begin position="1"/>
        <end position="16"/>
    </location>
</feature>
<evidence type="ECO:0000256" key="1">
    <source>
        <dbReference type="SAM" id="MobiDB-lite"/>
    </source>
</evidence>
<organism evidence="2 3">
    <name type="scientific">Pisolithus tinctorius Marx 270</name>
    <dbReference type="NCBI Taxonomy" id="870435"/>
    <lineage>
        <taxon>Eukaryota</taxon>
        <taxon>Fungi</taxon>
        <taxon>Dikarya</taxon>
        <taxon>Basidiomycota</taxon>
        <taxon>Agaricomycotina</taxon>
        <taxon>Agaricomycetes</taxon>
        <taxon>Agaricomycetidae</taxon>
        <taxon>Boletales</taxon>
        <taxon>Sclerodermatineae</taxon>
        <taxon>Pisolithaceae</taxon>
        <taxon>Pisolithus</taxon>
    </lineage>
</organism>
<dbReference type="STRING" id="870435.A0A0C3PL02"/>
<dbReference type="InParanoid" id="A0A0C3PL02"/>
<proteinExistence type="predicted"/>
<feature type="region of interest" description="Disordered" evidence="1">
    <location>
        <begin position="1"/>
        <end position="31"/>
    </location>
</feature>
<keyword evidence="3" id="KW-1185">Reference proteome</keyword>
<protein>
    <submittedName>
        <fullName evidence="2">Uncharacterized protein</fullName>
    </submittedName>
</protein>
<dbReference type="Proteomes" id="UP000054217">
    <property type="component" value="Unassembled WGS sequence"/>
</dbReference>
<reference evidence="2 3" key="1">
    <citation type="submission" date="2014-04" db="EMBL/GenBank/DDBJ databases">
        <authorList>
            <consortium name="DOE Joint Genome Institute"/>
            <person name="Kuo A."/>
            <person name="Kohler A."/>
            <person name="Costa M.D."/>
            <person name="Nagy L.G."/>
            <person name="Floudas D."/>
            <person name="Copeland A."/>
            <person name="Barry K.W."/>
            <person name="Cichocki N."/>
            <person name="Veneault-Fourrey C."/>
            <person name="LaButti K."/>
            <person name="Lindquist E.A."/>
            <person name="Lipzen A."/>
            <person name="Lundell T."/>
            <person name="Morin E."/>
            <person name="Murat C."/>
            <person name="Sun H."/>
            <person name="Tunlid A."/>
            <person name="Henrissat B."/>
            <person name="Grigoriev I.V."/>
            <person name="Hibbett D.S."/>
            <person name="Martin F."/>
            <person name="Nordberg H.P."/>
            <person name="Cantor M.N."/>
            <person name="Hua S.X."/>
        </authorList>
    </citation>
    <scope>NUCLEOTIDE SEQUENCE [LARGE SCALE GENOMIC DNA]</scope>
    <source>
        <strain evidence="2 3">Marx 270</strain>
    </source>
</reference>
<accession>A0A0C3PL02</accession>
<evidence type="ECO:0000313" key="3">
    <source>
        <dbReference type="Proteomes" id="UP000054217"/>
    </source>
</evidence>
<feature type="region of interest" description="Disordered" evidence="1">
    <location>
        <begin position="45"/>
        <end position="76"/>
    </location>
</feature>
<dbReference type="OrthoDB" id="2664589at2759"/>
<reference evidence="3" key="2">
    <citation type="submission" date="2015-01" db="EMBL/GenBank/DDBJ databases">
        <title>Evolutionary Origins and Diversification of the Mycorrhizal Mutualists.</title>
        <authorList>
            <consortium name="DOE Joint Genome Institute"/>
            <consortium name="Mycorrhizal Genomics Consortium"/>
            <person name="Kohler A."/>
            <person name="Kuo A."/>
            <person name="Nagy L.G."/>
            <person name="Floudas D."/>
            <person name="Copeland A."/>
            <person name="Barry K.W."/>
            <person name="Cichocki N."/>
            <person name="Veneault-Fourrey C."/>
            <person name="LaButti K."/>
            <person name="Lindquist E.A."/>
            <person name="Lipzen A."/>
            <person name="Lundell T."/>
            <person name="Morin E."/>
            <person name="Murat C."/>
            <person name="Riley R."/>
            <person name="Ohm R."/>
            <person name="Sun H."/>
            <person name="Tunlid A."/>
            <person name="Henrissat B."/>
            <person name="Grigoriev I.V."/>
            <person name="Hibbett D.S."/>
            <person name="Martin F."/>
        </authorList>
    </citation>
    <scope>NUCLEOTIDE SEQUENCE [LARGE SCALE GENOMIC DNA]</scope>
    <source>
        <strain evidence="3">Marx 270</strain>
    </source>
</reference>
<dbReference type="HOGENOM" id="CLU_035160_2_0_1"/>